<keyword evidence="5" id="KW-0862">Zinc</keyword>
<dbReference type="PANTHER" id="PTHR24406">
    <property type="entry name" value="TRANSCRIPTIONAL REPRESSOR CTCFL-RELATED"/>
    <property type="match status" value="1"/>
</dbReference>
<dbReference type="PROSITE" id="PS00028">
    <property type="entry name" value="ZINC_FINGER_C2H2_1"/>
    <property type="match status" value="8"/>
</dbReference>
<dbReference type="FunFam" id="3.30.160.60:FF:000100">
    <property type="entry name" value="Zinc finger 45-like"/>
    <property type="match status" value="2"/>
</dbReference>
<feature type="domain" description="C2H2-type" evidence="8">
    <location>
        <begin position="25"/>
        <end position="53"/>
    </location>
</feature>
<dbReference type="Proteomes" id="UP000827092">
    <property type="component" value="Unassembled WGS sequence"/>
</dbReference>
<keyword evidence="3" id="KW-0677">Repeat</keyword>
<dbReference type="InterPro" id="IPR036236">
    <property type="entry name" value="Znf_C2H2_sf"/>
</dbReference>
<comment type="caution">
    <text evidence="9">The sequence shown here is derived from an EMBL/GenBank/DDBJ whole genome shotgun (WGS) entry which is preliminary data.</text>
</comment>
<evidence type="ECO:0000256" key="6">
    <source>
        <dbReference type="ARBA" id="ARBA00023242"/>
    </source>
</evidence>
<accession>A0AAV6TQ50</accession>
<evidence type="ECO:0000313" key="10">
    <source>
        <dbReference type="Proteomes" id="UP000827092"/>
    </source>
</evidence>
<dbReference type="InterPro" id="IPR050888">
    <property type="entry name" value="ZnF_C2H2-type_TF"/>
</dbReference>
<feature type="domain" description="C2H2-type" evidence="8">
    <location>
        <begin position="274"/>
        <end position="301"/>
    </location>
</feature>
<keyword evidence="6" id="KW-0539">Nucleus</keyword>
<dbReference type="GO" id="GO:0005634">
    <property type="term" value="C:nucleus"/>
    <property type="evidence" value="ECO:0007669"/>
    <property type="project" value="UniProtKB-SubCell"/>
</dbReference>
<dbReference type="Gene3D" id="3.30.160.60">
    <property type="entry name" value="Classic Zinc Finger"/>
    <property type="match status" value="5"/>
</dbReference>
<feature type="domain" description="C2H2-type" evidence="8">
    <location>
        <begin position="303"/>
        <end position="326"/>
    </location>
</feature>
<feature type="domain" description="C2H2-type" evidence="8">
    <location>
        <begin position="127"/>
        <end position="154"/>
    </location>
</feature>
<dbReference type="GO" id="GO:0008270">
    <property type="term" value="F:zinc ion binding"/>
    <property type="evidence" value="ECO:0007669"/>
    <property type="project" value="UniProtKB-KW"/>
</dbReference>
<organism evidence="9 10">
    <name type="scientific">Oedothorax gibbosus</name>
    <dbReference type="NCBI Taxonomy" id="931172"/>
    <lineage>
        <taxon>Eukaryota</taxon>
        <taxon>Metazoa</taxon>
        <taxon>Ecdysozoa</taxon>
        <taxon>Arthropoda</taxon>
        <taxon>Chelicerata</taxon>
        <taxon>Arachnida</taxon>
        <taxon>Araneae</taxon>
        <taxon>Araneomorphae</taxon>
        <taxon>Entelegynae</taxon>
        <taxon>Araneoidea</taxon>
        <taxon>Linyphiidae</taxon>
        <taxon>Erigoninae</taxon>
        <taxon>Oedothorax</taxon>
    </lineage>
</organism>
<feature type="domain" description="C2H2-type" evidence="8">
    <location>
        <begin position="246"/>
        <end position="273"/>
    </location>
</feature>
<dbReference type="EMBL" id="JAFNEN010001371">
    <property type="protein sequence ID" value="KAG8173995.1"/>
    <property type="molecule type" value="Genomic_DNA"/>
</dbReference>
<keyword evidence="10" id="KW-1185">Reference proteome</keyword>
<dbReference type="InterPro" id="IPR013087">
    <property type="entry name" value="Znf_C2H2_type"/>
</dbReference>
<feature type="domain" description="C2H2-type" evidence="8">
    <location>
        <begin position="98"/>
        <end position="121"/>
    </location>
</feature>
<comment type="subcellular location">
    <subcellularLocation>
        <location evidence="1">Nucleus</location>
    </subcellularLocation>
</comment>
<name>A0AAV6TQ50_9ARAC</name>
<feature type="domain" description="C2H2-type" evidence="8">
    <location>
        <begin position="217"/>
        <end position="245"/>
    </location>
</feature>
<protein>
    <recommendedName>
        <fullName evidence="8">C2H2-type domain-containing protein</fullName>
    </recommendedName>
</protein>
<dbReference type="Pfam" id="PF00096">
    <property type="entry name" value="zf-C2H2"/>
    <property type="match status" value="2"/>
</dbReference>
<dbReference type="AlphaFoldDB" id="A0AAV6TQ50"/>
<evidence type="ECO:0000256" key="7">
    <source>
        <dbReference type="PROSITE-ProRule" id="PRU00042"/>
    </source>
</evidence>
<evidence type="ECO:0000313" key="9">
    <source>
        <dbReference type="EMBL" id="KAG8173995.1"/>
    </source>
</evidence>
<sequence length="326" mass="36882">MEDLVIREENSEMVDDVVRPQKVLHDCPKCSRSFANIGHMKCHFYRVHPEFKLTEFVECEPPDTTKVCRLCGAGFETRRELNKHDCPGWEDGSRTQTYLCAHCDRRFNNKTSLQLHCMRQHRKGAKHTCALCQKGFASAPNLAAHMRIHAMRGEDKPEEVFAASEENNGEVPDVKEEVLAPPPSAFQCNVCDEGFKTARSLKSHMSAHHEEAPLPSVRCPTCEDEFGDAAALKEHRLEVHPVEKTFACDVCPTLFATNQALVIHKRVHEPKTSHVCDVCEASFSTKMALATHRKKHSSKEKKFACATCGKKFPLKCHLSRHLKTHD</sequence>
<proteinExistence type="predicted"/>
<reference evidence="9 10" key="1">
    <citation type="journal article" date="2022" name="Nat. Ecol. Evol.">
        <title>A masculinizing supergene underlies an exaggerated male reproductive morph in a spider.</title>
        <authorList>
            <person name="Hendrickx F."/>
            <person name="De Corte Z."/>
            <person name="Sonet G."/>
            <person name="Van Belleghem S.M."/>
            <person name="Kostlbacher S."/>
            <person name="Vangestel C."/>
        </authorList>
    </citation>
    <scope>NUCLEOTIDE SEQUENCE [LARGE SCALE GENOMIC DNA]</scope>
    <source>
        <strain evidence="9">W744_W776</strain>
    </source>
</reference>
<dbReference type="Pfam" id="PF13912">
    <property type="entry name" value="zf-C2H2_6"/>
    <property type="match status" value="2"/>
</dbReference>
<evidence type="ECO:0000256" key="4">
    <source>
        <dbReference type="ARBA" id="ARBA00022771"/>
    </source>
</evidence>
<dbReference type="SMART" id="SM00355">
    <property type="entry name" value="ZnF_C2H2"/>
    <property type="match status" value="8"/>
</dbReference>
<evidence type="ECO:0000256" key="2">
    <source>
        <dbReference type="ARBA" id="ARBA00022723"/>
    </source>
</evidence>
<evidence type="ECO:0000256" key="5">
    <source>
        <dbReference type="ARBA" id="ARBA00022833"/>
    </source>
</evidence>
<evidence type="ECO:0000256" key="1">
    <source>
        <dbReference type="ARBA" id="ARBA00004123"/>
    </source>
</evidence>
<dbReference type="Pfam" id="PF13894">
    <property type="entry name" value="zf-C2H2_4"/>
    <property type="match status" value="1"/>
</dbReference>
<evidence type="ECO:0000259" key="8">
    <source>
        <dbReference type="PROSITE" id="PS50157"/>
    </source>
</evidence>
<gene>
    <name evidence="9" type="ORF">JTE90_017928</name>
</gene>
<keyword evidence="4 7" id="KW-0863">Zinc-finger</keyword>
<feature type="domain" description="C2H2-type" evidence="8">
    <location>
        <begin position="186"/>
        <end position="213"/>
    </location>
</feature>
<evidence type="ECO:0000256" key="3">
    <source>
        <dbReference type="ARBA" id="ARBA00022737"/>
    </source>
</evidence>
<dbReference type="SUPFAM" id="SSF57667">
    <property type="entry name" value="beta-beta-alpha zinc fingers"/>
    <property type="match status" value="4"/>
</dbReference>
<keyword evidence="2" id="KW-0479">Metal-binding</keyword>
<dbReference type="PROSITE" id="PS50157">
    <property type="entry name" value="ZINC_FINGER_C2H2_2"/>
    <property type="match status" value="8"/>
</dbReference>